<protein>
    <recommendedName>
        <fullName evidence="5">Deoxyuridine 5'-triphosphate nucleotidohydrolase</fullName>
    </recommendedName>
</protein>
<name>W8VP04_9FLAO</name>
<proteinExistence type="predicted"/>
<sequence length="251" mass="28685">MMTKRVFGLVLALVLISCGGSQKAAEKAVTTAAKTKIIKAHNLAVIDFNTIQSRLGVKYQDANRSHSLTVDLRMEKGKQIWMSVRVLGITMAKVYITPDRVQFYEKLQKRSFDGDFQLVSDFLGEELNFEQLENLLLGQVIEPLNSMDYRVDNNRYEFRQSGVIEKLFALRPSDFKVAQQSISKKSENTTLDVQYLQYQTVSGKVLPEDITINANSNGNLVQVELQMNNVEFDQDLSFPFEMPDNYKRMTF</sequence>
<organism evidence="3 4">
    <name type="scientific">Nonlabens marinus S1-08</name>
    <dbReference type="NCBI Taxonomy" id="1454201"/>
    <lineage>
        <taxon>Bacteria</taxon>
        <taxon>Pseudomonadati</taxon>
        <taxon>Bacteroidota</taxon>
        <taxon>Flavobacteriia</taxon>
        <taxon>Flavobacteriales</taxon>
        <taxon>Flavobacteriaceae</taxon>
        <taxon>Nonlabens</taxon>
    </lineage>
</organism>
<dbReference type="Pfam" id="PF14125">
    <property type="entry name" value="DUF4292"/>
    <property type="match status" value="1"/>
</dbReference>
<evidence type="ECO:0000256" key="1">
    <source>
        <dbReference type="ARBA" id="ARBA00022729"/>
    </source>
</evidence>
<evidence type="ECO:0000313" key="3">
    <source>
        <dbReference type="EMBL" id="BAO54749.1"/>
    </source>
</evidence>
<reference evidence="3 4" key="1">
    <citation type="journal article" date="2014" name="Proc. Natl. Acad. Sci. U.S.A.">
        <title>Functional characterization of flavobacteria rhodopsins reveals a unique class of light-driven chloride pump in bacteria.</title>
        <authorList>
            <person name="Yoshizawa S."/>
            <person name="Kumagai Y."/>
            <person name="Kim H."/>
            <person name="Ogura Y."/>
            <person name="Hayashi T."/>
            <person name="Iwasaki W."/>
            <person name="DeLong E.F."/>
            <person name="Kogure K."/>
        </authorList>
    </citation>
    <scope>NUCLEOTIDE SEQUENCE [LARGE SCALE GENOMIC DNA]</scope>
    <source>
        <strain evidence="3 4">S1-08</strain>
    </source>
</reference>
<dbReference type="PROSITE" id="PS51257">
    <property type="entry name" value="PROKAR_LIPOPROTEIN"/>
    <property type="match status" value="1"/>
</dbReference>
<evidence type="ECO:0000313" key="4">
    <source>
        <dbReference type="Proteomes" id="UP000031760"/>
    </source>
</evidence>
<dbReference type="SUPFAM" id="SSF89392">
    <property type="entry name" value="Prokaryotic lipoproteins and lipoprotein localization factors"/>
    <property type="match status" value="1"/>
</dbReference>
<evidence type="ECO:0008006" key="5">
    <source>
        <dbReference type="Google" id="ProtNLM"/>
    </source>
</evidence>
<dbReference type="AlphaFoldDB" id="W8VP04"/>
<keyword evidence="1 2" id="KW-0732">Signal</keyword>
<feature type="chain" id="PRO_5004915933" description="Deoxyuridine 5'-triphosphate nucleotidohydrolase" evidence="2">
    <location>
        <begin position="25"/>
        <end position="251"/>
    </location>
</feature>
<dbReference type="InterPro" id="IPR025634">
    <property type="entry name" value="DUF4292"/>
</dbReference>
<evidence type="ECO:0000256" key="2">
    <source>
        <dbReference type="SAM" id="SignalP"/>
    </source>
</evidence>
<dbReference type="STRING" id="1454201.NMS_0740"/>
<feature type="signal peptide" evidence="2">
    <location>
        <begin position="1"/>
        <end position="24"/>
    </location>
</feature>
<dbReference type="InterPro" id="IPR029046">
    <property type="entry name" value="LolA/LolB/LppX"/>
</dbReference>
<accession>W8VP04</accession>
<dbReference type="OrthoDB" id="849114at2"/>
<dbReference type="KEGG" id="nmf:NMS_0740"/>
<dbReference type="HOGENOM" id="CLU_079899_2_0_10"/>
<dbReference type="EMBL" id="AP014548">
    <property type="protein sequence ID" value="BAO54749.1"/>
    <property type="molecule type" value="Genomic_DNA"/>
</dbReference>
<keyword evidence="4" id="KW-1185">Reference proteome</keyword>
<dbReference type="Gene3D" id="2.50.20.10">
    <property type="entry name" value="Lipoprotein localisation LolA/LolB/LppX"/>
    <property type="match status" value="1"/>
</dbReference>
<gene>
    <name evidence="3" type="ORF">NMS_0740</name>
</gene>
<dbReference type="Proteomes" id="UP000031760">
    <property type="component" value="Chromosome"/>
</dbReference>